<name>A0A2C6KNT0_9APIC</name>
<dbReference type="VEuPathDB" id="ToxoDB:CSUI_008004"/>
<dbReference type="RefSeq" id="XP_067919884.1">
    <property type="nucleotide sequence ID" value="XM_068068144.1"/>
</dbReference>
<feature type="compositionally biased region" description="Basic and acidic residues" evidence="1">
    <location>
        <begin position="21"/>
        <end position="31"/>
    </location>
</feature>
<keyword evidence="3" id="KW-1185">Reference proteome</keyword>
<protein>
    <submittedName>
        <fullName evidence="2">Uncharacterized protein</fullName>
    </submittedName>
</protein>
<dbReference type="OrthoDB" id="329876at2759"/>
<dbReference type="AlphaFoldDB" id="A0A2C6KNT0"/>
<dbReference type="EMBL" id="MIGC01004359">
    <property type="protein sequence ID" value="PHJ18175.1"/>
    <property type="molecule type" value="Genomic_DNA"/>
</dbReference>
<evidence type="ECO:0000313" key="2">
    <source>
        <dbReference type="EMBL" id="PHJ18175.1"/>
    </source>
</evidence>
<evidence type="ECO:0000256" key="1">
    <source>
        <dbReference type="SAM" id="MobiDB-lite"/>
    </source>
</evidence>
<organism evidence="2 3">
    <name type="scientific">Cystoisospora suis</name>
    <dbReference type="NCBI Taxonomy" id="483139"/>
    <lineage>
        <taxon>Eukaryota</taxon>
        <taxon>Sar</taxon>
        <taxon>Alveolata</taxon>
        <taxon>Apicomplexa</taxon>
        <taxon>Conoidasida</taxon>
        <taxon>Coccidia</taxon>
        <taxon>Eucoccidiorida</taxon>
        <taxon>Eimeriorina</taxon>
        <taxon>Sarcocystidae</taxon>
        <taxon>Cystoisospora</taxon>
    </lineage>
</organism>
<reference evidence="2 3" key="1">
    <citation type="journal article" date="2017" name="Int. J. Parasitol.">
        <title>The genome of the protozoan parasite Cystoisospora suis and a reverse vaccinology approach to identify vaccine candidates.</title>
        <authorList>
            <person name="Palmieri N."/>
            <person name="Shrestha A."/>
            <person name="Ruttkowski B."/>
            <person name="Beck T."/>
            <person name="Vogl C."/>
            <person name="Tomley F."/>
            <person name="Blake D.P."/>
            <person name="Joachim A."/>
        </authorList>
    </citation>
    <scope>NUCLEOTIDE SEQUENCE [LARGE SCALE GENOMIC DNA]</scope>
    <source>
        <strain evidence="2 3">Wien I</strain>
    </source>
</reference>
<feature type="region of interest" description="Disordered" evidence="1">
    <location>
        <begin position="62"/>
        <end position="136"/>
    </location>
</feature>
<evidence type="ECO:0000313" key="3">
    <source>
        <dbReference type="Proteomes" id="UP000221165"/>
    </source>
</evidence>
<feature type="compositionally biased region" description="Polar residues" evidence="1">
    <location>
        <begin position="96"/>
        <end position="113"/>
    </location>
</feature>
<feature type="region of interest" description="Disordered" evidence="1">
    <location>
        <begin position="1"/>
        <end position="33"/>
    </location>
</feature>
<sequence>MFTHVVHKHTDPRSHQSSAANKDERSRRGVEEEGELLNTASSFLQSVLTGAASAASAAGKLIGGTRGRDFMPPSERNSYLSGRDEMLRDYQGGEFSRSSSGSAGIINRSTGSDVQGPGYHRDREEDNGAAPNNGARKITETLGNTARFAIRVPSDVLVDAVSLTYDVTVSSEDEEGPRRCEDLSPSQAFEVGMAVGEKVRRIFDMYEKRWRHSLRDFHLENPTGSSSVPENRRLPPLVFVRCKSVKLRISGDARPSSPLQVWWSSIASRATGRQSSTRGSVTVRFEKVPVQTSLGPKAYQELGTPIAPYTTSLSAIGQAYALGLADANDIEVVMKRTHQALRSQGPLAQPARVPALVDHQYDLDALMFLLFPKASKQMPPFSITTPMNAMAEAFEQRSVAQMAFLKRAAYSRSYPERALACVAGLERSAEAYYSQLTTPREGIETSTNSERPPFSHSDLRSFALAFAPFICDLDVELATVRFAAEAELQGLAVYFARAIREALAAAEEQGLRLGVVTGLINDKENGTQSLGTSAGSVSNLTPTACALDPYSAKQFRSMYQVLCSRVSPTLCQLFNARLLKNGLLEDMLLMAKERGQGNIDPIRLPRTGIVIFGDGTAPEIFEEKHQQPTKDLLGSMGERLDKVLKEQAGGSFYFPKWPVVESPSRWRNIAHTLELAIGCRLLVAS</sequence>
<gene>
    <name evidence="2" type="ORF">CSUI_008004</name>
</gene>
<dbReference type="GeneID" id="94431355"/>
<proteinExistence type="predicted"/>
<comment type="caution">
    <text evidence="2">The sequence shown here is derived from an EMBL/GenBank/DDBJ whole genome shotgun (WGS) entry which is preliminary data.</text>
</comment>
<accession>A0A2C6KNT0</accession>
<dbReference type="Proteomes" id="UP000221165">
    <property type="component" value="Unassembled WGS sequence"/>
</dbReference>